<accession>A0A388KYY8</accession>
<sequence>MKQQQEAGDEEGEECVLTRTEHAEHEKQDKGGGKGAKHQSRRRENDEQQHEEQREEVEEEEEEEEKRKPCVGVWKAQLEYGGNGGNSNNYGRGHNPNRAFFTREHTKLLNKIKFQEAVAEATKKQVEVKEVEVTQPKKIETKKEEVKKQPATTREDEMKRWMTATFGSSLRALTEKVDKVDDKSKMAEKEREELRLLRAEKELRELKEGSSSEKRKSLRDGIAPSTSPRAGRVKTKSTVKARSRPQNGVLIMSDDDEAGISRCRGNLGKKFDEAGASRSASTSTEMGEIKDLLKSLVEALPKLVGAQDRWKAVVTEEINEDDNEKMEAEQSGVEEEEAVEEKDELDLVAYMRNRVESYETMHYLHIRTLCAEKGISYIRKDLGVMELARLGLEDYMKSLREMEENGVTVSEPVEEDDREDEVENVQKN</sequence>
<keyword evidence="3" id="KW-1185">Reference proteome</keyword>
<evidence type="ECO:0000313" key="2">
    <source>
        <dbReference type="EMBL" id="GBG75238.1"/>
    </source>
</evidence>
<gene>
    <name evidence="2" type="ORF">CBR_g19874</name>
</gene>
<comment type="caution">
    <text evidence="2">The sequence shown here is derived from an EMBL/GenBank/DDBJ whole genome shotgun (WGS) entry which is preliminary data.</text>
</comment>
<feature type="region of interest" description="Disordered" evidence="1">
    <location>
        <begin position="203"/>
        <end position="254"/>
    </location>
</feature>
<dbReference type="Proteomes" id="UP000265515">
    <property type="component" value="Unassembled WGS sequence"/>
</dbReference>
<evidence type="ECO:0000313" key="3">
    <source>
        <dbReference type="Proteomes" id="UP000265515"/>
    </source>
</evidence>
<evidence type="ECO:0000256" key="1">
    <source>
        <dbReference type="SAM" id="MobiDB-lite"/>
    </source>
</evidence>
<name>A0A388KYY8_CHABU</name>
<dbReference type="EMBL" id="BFEA01000220">
    <property type="protein sequence ID" value="GBG75238.1"/>
    <property type="molecule type" value="Genomic_DNA"/>
</dbReference>
<feature type="region of interest" description="Disordered" evidence="1">
    <location>
        <begin position="1"/>
        <end position="98"/>
    </location>
</feature>
<organism evidence="2 3">
    <name type="scientific">Chara braunii</name>
    <name type="common">Braun's stonewort</name>
    <dbReference type="NCBI Taxonomy" id="69332"/>
    <lineage>
        <taxon>Eukaryota</taxon>
        <taxon>Viridiplantae</taxon>
        <taxon>Streptophyta</taxon>
        <taxon>Charophyceae</taxon>
        <taxon>Charales</taxon>
        <taxon>Characeae</taxon>
        <taxon>Chara</taxon>
    </lineage>
</organism>
<feature type="compositionally biased region" description="Basic and acidic residues" evidence="1">
    <location>
        <begin position="203"/>
        <end position="219"/>
    </location>
</feature>
<feature type="compositionally biased region" description="Basic and acidic residues" evidence="1">
    <location>
        <begin position="42"/>
        <end position="53"/>
    </location>
</feature>
<dbReference type="AlphaFoldDB" id="A0A388KYY8"/>
<feature type="region of interest" description="Disordered" evidence="1">
    <location>
        <begin position="403"/>
        <end position="428"/>
    </location>
</feature>
<dbReference type="Gramene" id="GBG75238">
    <property type="protein sequence ID" value="GBG75238"/>
    <property type="gene ID" value="CBR_g19874"/>
</dbReference>
<reference evidence="2 3" key="1">
    <citation type="journal article" date="2018" name="Cell">
        <title>The Chara Genome: Secondary Complexity and Implications for Plant Terrestrialization.</title>
        <authorList>
            <person name="Nishiyama T."/>
            <person name="Sakayama H."/>
            <person name="Vries J.D."/>
            <person name="Buschmann H."/>
            <person name="Saint-Marcoux D."/>
            <person name="Ullrich K.K."/>
            <person name="Haas F.B."/>
            <person name="Vanderstraeten L."/>
            <person name="Becker D."/>
            <person name="Lang D."/>
            <person name="Vosolsobe S."/>
            <person name="Rombauts S."/>
            <person name="Wilhelmsson P.K.I."/>
            <person name="Janitza P."/>
            <person name="Kern R."/>
            <person name="Heyl A."/>
            <person name="Rumpler F."/>
            <person name="Villalobos L.I.A.C."/>
            <person name="Clay J.M."/>
            <person name="Skokan R."/>
            <person name="Toyoda A."/>
            <person name="Suzuki Y."/>
            <person name="Kagoshima H."/>
            <person name="Schijlen E."/>
            <person name="Tajeshwar N."/>
            <person name="Catarino B."/>
            <person name="Hetherington A.J."/>
            <person name="Saltykova A."/>
            <person name="Bonnot C."/>
            <person name="Breuninger H."/>
            <person name="Symeonidi A."/>
            <person name="Radhakrishnan G.V."/>
            <person name="Van Nieuwerburgh F."/>
            <person name="Deforce D."/>
            <person name="Chang C."/>
            <person name="Karol K.G."/>
            <person name="Hedrich R."/>
            <person name="Ulvskov P."/>
            <person name="Glockner G."/>
            <person name="Delwiche C.F."/>
            <person name="Petrasek J."/>
            <person name="Van de Peer Y."/>
            <person name="Friml J."/>
            <person name="Beilby M."/>
            <person name="Dolan L."/>
            <person name="Kohara Y."/>
            <person name="Sugano S."/>
            <person name="Fujiyama A."/>
            <person name="Delaux P.-M."/>
            <person name="Quint M."/>
            <person name="TheiBen G."/>
            <person name="Hagemann M."/>
            <person name="Harholt J."/>
            <person name="Dunand C."/>
            <person name="Zachgo S."/>
            <person name="Langdale J."/>
            <person name="Maumus F."/>
            <person name="Straeten D.V.D."/>
            <person name="Gould S.B."/>
            <person name="Rensing S.A."/>
        </authorList>
    </citation>
    <scope>NUCLEOTIDE SEQUENCE [LARGE SCALE GENOMIC DNA]</scope>
    <source>
        <strain evidence="2 3">S276</strain>
    </source>
</reference>
<feature type="compositionally biased region" description="Basic residues" evidence="1">
    <location>
        <begin position="231"/>
        <end position="243"/>
    </location>
</feature>
<protein>
    <submittedName>
        <fullName evidence="2">Uncharacterized protein</fullName>
    </submittedName>
</protein>
<proteinExistence type="predicted"/>
<feature type="compositionally biased region" description="Basic and acidic residues" evidence="1">
    <location>
        <begin position="19"/>
        <end position="32"/>
    </location>
</feature>
<feature type="compositionally biased region" description="Acidic residues" evidence="1">
    <location>
        <begin position="54"/>
        <end position="64"/>
    </location>
</feature>
<feature type="compositionally biased region" description="Acidic residues" evidence="1">
    <location>
        <begin position="412"/>
        <end position="428"/>
    </location>
</feature>